<protein>
    <submittedName>
        <fullName evidence="1">WbqC family protein</fullName>
    </submittedName>
</protein>
<gene>
    <name evidence="1" type="ORF">QCN29_06930</name>
</gene>
<dbReference type="InterPro" id="IPR014985">
    <property type="entry name" value="WbqC"/>
</dbReference>
<keyword evidence="2" id="KW-1185">Reference proteome</keyword>
<accession>A0ABT6HKW8</accession>
<dbReference type="RefSeq" id="WP_279926819.1">
    <property type="nucleotide sequence ID" value="NZ_JARWBG010000005.1"/>
</dbReference>
<dbReference type="Pfam" id="PF08889">
    <property type="entry name" value="WbqC"/>
    <property type="match status" value="1"/>
</dbReference>
<evidence type="ECO:0000313" key="2">
    <source>
        <dbReference type="Proteomes" id="UP001223144"/>
    </source>
</evidence>
<organism evidence="1 2">
    <name type="scientific">Streptomyces chengmaiensis</name>
    <dbReference type="NCBI Taxonomy" id="3040919"/>
    <lineage>
        <taxon>Bacteria</taxon>
        <taxon>Bacillati</taxon>
        <taxon>Actinomycetota</taxon>
        <taxon>Actinomycetes</taxon>
        <taxon>Kitasatosporales</taxon>
        <taxon>Streptomycetaceae</taxon>
        <taxon>Streptomyces</taxon>
    </lineage>
</organism>
<proteinExistence type="predicted"/>
<comment type="caution">
    <text evidence="1">The sequence shown here is derived from an EMBL/GenBank/DDBJ whole genome shotgun (WGS) entry which is preliminary data.</text>
</comment>
<evidence type="ECO:0000313" key="1">
    <source>
        <dbReference type="EMBL" id="MDH2388519.1"/>
    </source>
</evidence>
<sequence>MPLPGGLCAIHQPNVLPRLTTLAKLFAADYWIVLDDVQFARRDYQHRARLASMSQPGRQWLSIPTHLPHGRATLIRDAVLVDPERSRRRVMHMLAQHYSSCSDWPVLRHELDSALVQFRRSNKTADVAEASTRMLLNLVGWKGRILYSSQMSARSDPSQRLADLAAVTGARGYLCGTGGSRYLQVAPFAARGISVVPFRTPTLGIWDGGREVSAVHPLMNYGIRSVAEELRAVASRYHVHD</sequence>
<dbReference type="Proteomes" id="UP001223144">
    <property type="component" value="Unassembled WGS sequence"/>
</dbReference>
<reference evidence="1 2" key="1">
    <citation type="submission" date="2023-04" db="EMBL/GenBank/DDBJ databases">
        <title>Streptomyces chengmaiensis sp. nov. isolated from the stem of mangrove plant in Hainan.</title>
        <authorList>
            <person name="Huang X."/>
            <person name="Zhou S."/>
            <person name="Chu X."/>
            <person name="Xie Y."/>
            <person name="Lin Y."/>
        </authorList>
    </citation>
    <scope>NUCLEOTIDE SEQUENCE [LARGE SCALE GENOMIC DNA]</scope>
    <source>
        <strain evidence="1 2">HNM0663</strain>
    </source>
</reference>
<name>A0ABT6HKW8_9ACTN</name>
<dbReference type="EMBL" id="JARWBG010000005">
    <property type="protein sequence ID" value="MDH2388519.1"/>
    <property type="molecule type" value="Genomic_DNA"/>
</dbReference>